<evidence type="ECO:0000313" key="1">
    <source>
        <dbReference type="EnsemblPlants" id="AUR62023925-RA:cds"/>
    </source>
</evidence>
<reference evidence="1" key="2">
    <citation type="submission" date="2021-03" db="UniProtKB">
        <authorList>
            <consortium name="EnsemblPlants"/>
        </authorList>
    </citation>
    <scope>IDENTIFICATION</scope>
</reference>
<name>A0A803M652_CHEQI</name>
<sequence length="198" mass="21187">MAAAASIGGRSTLFRTICKKNNPFSIPSSSPRFSINSSPPIFLRRTPISPSPFPSSFRVRRELCSLIPAYSAIASACLVSRLPDGLDSSAESWTITTQIFTILATDMMNWSKFQSLVVGNGQKFQNLAGKSDHHVAKSKPSLTQLKRLVGCCPLSCSGSWLDAMGVGVANKRCHGGNLDGSSSGMIVHLLWQSVALAL</sequence>
<evidence type="ECO:0000313" key="2">
    <source>
        <dbReference type="Proteomes" id="UP000596660"/>
    </source>
</evidence>
<dbReference type="AlphaFoldDB" id="A0A803M652"/>
<protein>
    <submittedName>
        <fullName evidence="1">Uncharacterized protein</fullName>
    </submittedName>
</protein>
<keyword evidence="2" id="KW-1185">Reference proteome</keyword>
<dbReference type="Proteomes" id="UP000596660">
    <property type="component" value="Unplaced"/>
</dbReference>
<organism evidence="1 2">
    <name type="scientific">Chenopodium quinoa</name>
    <name type="common">Quinoa</name>
    <dbReference type="NCBI Taxonomy" id="63459"/>
    <lineage>
        <taxon>Eukaryota</taxon>
        <taxon>Viridiplantae</taxon>
        <taxon>Streptophyta</taxon>
        <taxon>Embryophyta</taxon>
        <taxon>Tracheophyta</taxon>
        <taxon>Spermatophyta</taxon>
        <taxon>Magnoliopsida</taxon>
        <taxon>eudicotyledons</taxon>
        <taxon>Gunneridae</taxon>
        <taxon>Pentapetalae</taxon>
        <taxon>Caryophyllales</taxon>
        <taxon>Chenopodiaceae</taxon>
        <taxon>Chenopodioideae</taxon>
        <taxon>Atripliceae</taxon>
        <taxon>Chenopodium</taxon>
    </lineage>
</organism>
<dbReference type="EnsemblPlants" id="AUR62023925-RA">
    <property type="protein sequence ID" value="AUR62023925-RA:cds"/>
    <property type="gene ID" value="AUR62023925"/>
</dbReference>
<accession>A0A803M652</accession>
<dbReference type="Gramene" id="AUR62023925-RA">
    <property type="protein sequence ID" value="AUR62023925-RA:cds"/>
    <property type="gene ID" value="AUR62023925"/>
</dbReference>
<reference evidence="1" key="1">
    <citation type="journal article" date="2017" name="Nature">
        <title>The genome of Chenopodium quinoa.</title>
        <authorList>
            <person name="Jarvis D.E."/>
            <person name="Ho Y.S."/>
            <person name="Lightfoot D.J."/>
            <person name="Schmoeckel S.M."/>
            <person name="Li B."/>
            <person name="Borm T.J.A."/>
            <person name="Ohyanagi H."/>
            <person name="Mineta K."/>
            <person name="Michell C.T."/>
            <person name="Saber N."/>
            <person name="Kharbatia N.M."/>
            <person name="Rupper R.R."/>
            <person name="Sharp A.R."/>
            <person name="Dally N."/>
            <person name="Boughton B.A."/>
            <person name="Woo Y.H."/>
            <person name="Gao G."/>
            <person name="Schijlen E.G.W.M."/>
            <person name="Guo X."/>
            <person name="Momin A.A."/>
            <person name="Negrao S."/>
            <person name="Al-Babili S."/>
            <person name="Gehring C."/>
            <person name="Roessner U."/>
            <person name="Jung C."/>
            <person name="Murphy K."/>
            <person name="Arold S.T."/>
            <person name="Gojobori T."/>
            <person name="van der Linden C.G."/>
            <person name="van Loo E.N."/>
            <person name="Jellen E.N."/>
            <person name="Maughan P.J."/>
            <person name="Tester M."/>
        </authorList>
    </citation>
    <scope>NUCLEOTIDE SEQUENCE [LARGE SCALE GENOMIC DNA]</scope>
    <source>
        <strain evidence="1">cv. PI 614886</strain>
    </source>
</reference>
<proteinExistence type="predicted"/>